<evidence type="ECO:0000313" key="3">
    <source>
        <dbReference type="Proteomes" id="UP001595805"/>
    </source>
</evidence>
<sequence>MDSKLYVSSLAFMGKPVKEMIQICAENLFNLEFSSGIPFHQDMEGIYLRANIQKMLHNYFPAPKIPFVLNLASKNDKIREMSIDHCKNGLSLSSKSNAPFFAAHAGFCIDPDPAELGRKLSFDPDFDRELHKTLFEDSVKKILAYADSIQVDFLVENNVLASFNFDGVNPLLCIDSRGINEFFEKVNHPRLGFLLDTAHLKVSCQTLNLDLDEELQLVKKHIKGIHHSDNEGEVDNNQPIGQDYWFLKYRDQFDSTVQVLEVKNQTVREIKDQLDLLGNLGS</sequence>
<name>A0ABV8AUA0_9BACT</name>
<feature type="domain" description="Xylose isomerase-like TIM barrel" evidence="1">
    <location>
        <begin position="51"/>
        <end position="250"/>
    </location>
</feature>
<evidence type="ECO:0000259" key="1">
    <source>
        <dbReference type="Pfam" id="PF01261"/>
    </source>
</evidence>
<accession>A0ABV8AUA0</accession>
<keyword evidence="3" id="KW-1185">Reference proteome</keyword>
<keyword evidence="2" id="KW-0413">Isomerase</keyword>
<comment type="caution">
    <text evidence="2">The sequence shown here is derived from an EMBL/GenBank/DDBJ whole genome shotgun (WGS) entry which is preliminary data.</text>
</comment>
<proteinExistence type="predicted"/>
<dbReference type="EMBL" id="JBHRZS010000007">
    <property type="protein sequence ID" value="MFC3880854.1"/>
    <property type="molecule type" value="Genomic_DNA"/>
</dbReference>
<organism evidence="2 3">
    <name type="scientific">Algoriphagus namhaensis</name>
    <dbReference type="NCBI Taxonomy" id="915353"/>
    <lineage>
        <taxon>Bacteria</taxon>
        <taxon>Pseudomonadati</taxon>
        <taxon>Bacteroidota</taxon>
        <taxon>Cytophagia</taxon>
        <taxon>Cytophagales</taxon>
        <taxon>Cyclobacteriaceae</taxon>
        <taxon>Algoriphagus</taxon>
    </lineage>
</organism>
<dbReference type="Pfam" id="PF01261">
    <property type="entry name" value="AP_endonuc_2"/>
    <property type="match status" value="1"/>
</dbReference>
<dbReference type="Proteomes" id="UP001595805">
    <property type="component" value="Unassembled WGS sequence"/>
</dbReference>
<dbReference type="SUPFAM" id="SSF51658">
    <property type="entry name" value="Xylose isomerase-like"/>
    <property type="match status" value="1"/>
</dbReference>
<protein>
    <submittedName>
        <fullName evidence="2">Sugar phosphate isomerase/epimerase family protein</fullName>
    </submittedName>
</protein>
<dbReference type="GO" id="GO:0016853">
    <property type="term" value="F:isomerase activity"/>
    <property type="evidence" value="ECO:0007669"/>
    <property type="project" value="UniProtKB-KW"/>
</dbReference>
<evidence type="ECO:0000313" key="2">
    <source>
        <dbReference type="EMBL" id="MFC3880854.1"/>
    </source>
</evidence>
<dbReference type="InterPro" id="IPR036237">
    <property type="entry name" value="Xyl_isomerase-like_sf"/>
</dbReference>
<dbReference type="InterPro" id="IPR013022">
    <property type="entry name" value="Xyl_isomerase-like_TIM-brl"/>
</dbReference>
<gene>
    <name evidence="2" type="ORF">ACFOSV_11730</name>
</gene>
<reference evidence="3" key="1">
    <citation type="journal article" date="2019" name="Int. J. Syst. Evol. Microbiol.">
        <title>The Global Catalogue of Microorganisms (GCM) 10K type strain sequencing project: providing services to taxonomists for standard genome sequencing and annotation.</title>
        <authorList>
            <consortium name="The Broad Institute Genomics Platform"/>
            <consortium name="The Broad Institute Genome Sequencing Center for Infectious Disease"/>
            <person name="Wu L."/>
            <person name="Ma J."/>
        </authorList>
    </citation>
    <scope>NUCLEOTIDE SEQUENCE [LARGE SCALE GENOMIC DNA]</scope>
    <source>
        <strain evidence="3">CCUG 60523</strain>
    </source>
</reference>
<dbReference type="Gene3D" id="3.20.20.150">
    <property type="entry name" value="Divalent-metal-dependent TIM barrel enzymes"/>
    <property type="match status" value="1"/>
</dbReference>
<dbReference type="RefSeq" id="WP_377906203.1">
    <property type="nucleotide sequence ID" value="NZ_JBHRZS010000007.1"/>
</dbReference>